<evidence type="ECO:0000256" key="15">
    <source>
        <dbReference type="ARBA" id="ARBA00022967"/>
    </source>
</evidence>
<dbReference type="Gene3D" id="3.30.1060.10">
    <property type="entry name" value="Peptide methionine sulphoxide reductase MsrA"/>
    <property type="match status" value="1"/>
</dbReference>
<keyword evidence="27" id="KW-1185">Reference proteome</keyword>
<evidence type="ECO:0000256" key="8">
    <source>
        <dbReference type="ARBA" id="ARBA00022730"/>
    </source>
</evidence>
<dbReference type="SUPFAM" id="SSF56784">
    <property type="entry name" value="HAD-like"/>
    <property type="match status" value="1"/>
</dbReference>
<keyword evidence="11 22" id="KW-0106">Calcium</keyword>
<comment type="similarity">
    <text evidence="3 22">Belongs to the cation transport ATPase (P-type) (TC 3.A.3) family. Type IIB subfamily.</text>
</comment>
<comment type="catalytic activity">
    <reaction evidence="21 22">
        <text>Ca(2+)(in) + ATP + H2O = Ca(2+)(out) + ADP + phosphate + H(+)</text>
        <dbReference type="Rhea" id="RHEA:18105"/>
        <dbReference type="ChEBI" id="CHEBI:15377"/>
        <dbReference type="ChEBI" id="CHEBI:15378"/>
        <dbReference type="ChEBI" id="CHEBI:29108"/>
        <dbReference type="ChEBI" id="CHEBI:30616"/>
        <dbReference type="ChEBI" id="CHEBI:43474"/>
        <dbReference type="ChEBI" id="CHEBI:456216"/>
        <dbReference type="EC" id="7.2.2.10"/>
    </reaction>
</comment>
<keyword evidence="7" id="KW-0479">Metal-binding</keyword>
<dbReference type="InterPro" id="IPR006068">
    <property type="entry name" value="ATPase_P-typ_cation-transptr_C"/>
</dbReference>
<dbReference type="InterPro" id="IPR023214">
    <property type="entry name" value="HAD_sf"/>
</dbReference>
<keyword evidence="19" id="KW-0238">DNA-binding</keyword>
<dbReference type="PANTHER" id="PTHR24093:SF369">
    <property type="entry name" value="CALCIUM-TRANSPORTING ATPASE"/>
    <property type="match status" value="1"/>
</dbReference>
<feature type="transmembrane region" description="Helical" evidence="22">
    <location>
        <begin position="1104"/>
        <end position="1126"/>
    </location>
</feature>
<evidence type="ECO:0000256" key="6">
    <source>
        <dbReference type="ARBA" id="ARBA00022692"/>
    </source>
</evidence>
<dbReference type="GO" id="GO:0016887">
    <property type="term" value="F:ATP hydrolysis activity"/>
    <property type="evidence" value="ECO:0007669"/>
    <property type="project" value="InterPro"/>
</dbReference>
<evidence type="ECO:0000256" key="4">
    <source>
        <dbReference type="ARBA" id="ARBA00022448"/>
    </source>
</evidence>
<evidence type="ECO:0000256" key="23">
    <source>
        <dbReference type="SAM" id="MobiDB-lite"/>
    </source>
</evidence>
<evidence type="ECO:0000256" key="20">
    <source>
        <dbReference type="ARBA" id="ARBA00023136"/>
    </source>
</evidence>
<dbReference type="GO" id="GO:0008113">
    <property type="term" value="F:peptide-methionine (S)-S-oxide reductase activity"/>
    <property type="evidence" value="ECO:0007669"/>
    <property type="project" value="InterPro"/>
</dbReference>
<evidence type="ECO:0000256" key="12">
    <source>
        <dbReference type="ARBA" id="ARBA00022840"/>
    </source>
</evidence>
<evidence type="ECO:0000256" key="19">
    <source>
        <dbReference type="ARBA" id="ARBA00023125"/>
    </source>
</evidence>
<dbReference type="InterPro" id="IPR023299">
    <property type="entry name" value="ATPase_P-typ_cyto_dom_N"/>
</dbReference>
<dbReference type="Pfam" id="PF00122">
    <property type="entry name" value="E1-E2_ATPase"/>
    <property type="match status" value="1"/>
</dbReference>
<dbReference type="SMART" id="SM00534">
    <property type="entry name" value="MUTSac"/>
    <property type="match status" value="1"/>
</dbReference>
<evidence type="ECO:0000256" key="11">
    <source>
        <dbReference type="ARBA" id="ARBA00022837"/>
    </source>
</evidence>
<dbReference type="Gene3D" id="1.20.1110.10">
    <property type="entry name" value="Calcium-transporting ATPase, transmembrane domain"/>
    <property type="match status" value="2"/>
</dbReference>
<dbReference type="InterPro" id="IPR046893">
    <property type="entry name" value="MSSS"/>
</dbReference>
<evidence type="ECO:0000256" key="13">
    <source>
        <dbReference type="ARBA" id="ARBA00022842"/>
    </source>
</evidence>
<dbReference type="Proteomes" id="UP001445335">
    <property type="component" value="Unassembled WGS sequence"/>
</dbReference>
<evidence type="ECO:0000256" key="14">
    <source>
        <dbReference type="ARBA" id="ARBA00022884"/>
    </source>
</evidence>
<keyword evidence="18 22" id="KW-0406">Ion transport</keyword>
<dbReference type="InterPro" id="IPR005747">
    <property type="entry name" value="MutS2"/>
</dbReference>
<dbReference type="GO" id="GO:0012505">
    <property type="term" value="C:endomembrane system"/>
    <property type="evidence" value="ECO:0007669"/>
    <property type="project" value="UniProtKB-SubCell"/>
</dbReference>
<dbReference type="GO" id="GO:0006298">
    <property type="term" value="P:mismatch repair"/>
    <property type="evidence" value="ECO:0007669"/>
    <property type="project" value="InterPro"/>
</dbReference>
<dbReference type="FunFam" id="3.40.50.1000:FF:000018">
    <property type="entry name" value="Calcium-transporting ATPase"/>
    <property type="match status" value="1"/>
</dbReference>
<evidence type="ECO:0000313" key="27">
    <source>
        <dbReference type="Proteomes" id="UP001445335"/>
    </source>
</evidence>
<feature type="region of interest" description="Disordered" evidence="23">
    <location>
        <begin position="1709"/>
        <end position="1729"/>
    </location>
</feature>
<evidence type="ECO:0000259" key="25">
    <source>
        <dbReference type="SMART" id="SM00831"/>
    </source>
</evidence>
<accession>A0AAW1RVL9</accession>
<dbReference type="Pfam" id="PF01625">
    <property type="entry name" value="PMSR"/>
    <property type="match status" value="1"/>
</dbReference>
<dbReference type="GO" id="GO:0005886">
    <property type="term" value="C:plasma membrane"/>
    <property type="evidence" value="ECO:0007669"/>
    <property type="project" value="TreeGrafter"/>
</dbReference>
<dbReference type="Pfam" id="PF20297">
    <property type="entry name" value="MSSS"/>
    <property type="match status" value="1"/>
</dbReference>
<dbReference type="SUPFAM" id="SSF81665">
    <property type="entry name" value="Calcium ATPase, transmembrane domain M"/>
    <property type="match status" value="1"/>
</dbReference>
<dbReference type="Gene3D" id="2.70.150.10">
    <property type="entry name" value="Calcium-transporting ATPase, cytoplasmic transduction domain A"/>
    <property type="match status" value="1"/>
</dbReference>
<dbReference type="PANTHER" id="PTHR24093">
    <property type="entry name" value="CATION TRANSPORTING ATPASE"/>
    <property type="match status" value="1"/>
</dbReference>
<evidence type="ECO:0000256" key="5">
    <source>
        <dbReference type="ARBA" id="ARBA00022568"/>
    </source>
</evidence>
<evidence type="ECO:0000256" key="10">
    <source>
        <dbReference type="ARBA" id="ARBA00022801"/>
    </source>
</evidence>
<feature type="transmembrane region" description="Helical" evidence="22">
    <location>
        <begin position="856"/>
        <end position="876"/>
    </location>
</feature>
<dbReference type="Gene3D" id="3.40.50.300">
    <property type="entry name" value="P-loop containing nucleotide triphosphate hydrolases"/>
    <property type="match status" value="1"/>
</dbReference>
<keyword evidence="14" id="KW-0694">RNA-binding</keyword>
<dbReference type="PRINTS" id="PR00120">
    <property type="entry name" value="HATPASE"/>
</dbReference>
<keyword evidence="13" id="KW-0460">Magnesium</keyword>
<evidence type="ECO:0000313" key="26">
    <source>
        <dbReference type="EMBL" id="KAK9838170.1"/>
    </source>
</evidence>
<keyword evidence="5 22" id="KW-0109">Calcium transport</keyword>
<feature type="domain" description="DNA mismatch repair proteins mutS family" evidence="24">
    <location>
        <begin position="1777"/>
        <end position="1966"/>
    </location>
</feature>
<dbReference type="SUPFAM" id="SSF52540">
    <property type="entry name" value="P-loop containing nucleoside triphosphate hydrolases"/>
    <property type="match status" value="1"/>
</dbReference>
<dbReference type="NCBIfam" id="TIGR01517">
    <property type="entry name" value="ATPase-IIB_Ca"/>
    <property type="match status" value="1"/>
</dbReference>
<keyword evidence="9 22" id="KW-0547">Nucleotide-binding</keyword>
<dbReference type="GO" id="GO:0005524">
    <property type="term" value="F:ATP binding"/>
    <property type="evidence" value="ECO:0007669"/>
    <property type="project" value="UniProtKB-KW"/>
</dbReference>
<comment type="similarity">
    <text evidence="2">Belongs to the MsrA Met sulfoxide reductase family.</text>
</comment>
<dbReference type="NCBIfam" id="TIGR01494">
    <property type="entry name" value="ATPase_P-type"/>
    <property type="match status" value="2"/>
</dbReference>
<evidence type="ECO:0000256" key="9">
    <source>
        <dbReference type="ARBA" id="ARBA00022741"/>
    </source>
</evidence>
<keyword evidence="20 22" id="KW-0472">Membrane</keyword>
<comment type="caution">
    <text evidence="22">Lacks conserved residue(s) required for the propagation of feature annotation.</text>
</comment>
<proteinExistence type="inferred from homology"/>
<evidence type="ECO:0000256" key="22">
    <source>
        <dbReference type="RuleBase" id="RU361146"/>
    </source>
</evidence>
<protein>
    <recommendedName>
        <fullName evidence="22">Calcium-transporting ATPase</fullName>
        <ecNumber evidence="22">7.2.2.10</ecNumber>
    </recommendedName>
</protein>
<feature type="transmembrane region" description="Helical" evidence="22">
    <location>
        <begin position="396"/>
        <end position="422"/>
    </location>
</feature>
<feature type="transmembrane region" description="Helical" evidence="22">
    <location>
        <begin position="888"/>
        <end position="908"/>
    </location>
</feature>
<sequence>MVVQRATFAAGCFWGVEQKFLQRFKDAVQTTVGYTGGTAQEPTYSQVCSGGTGHAEAVQLLYNPADVEYGDLVAFFYTMHNAATSRGKGSQYRSAIFYHNEAQEAVAEAETQTAQKLHYASSNIATELVMPDAGRIWDISAADLVALLEHKQAEDLEKHGGAEGLAALLHTSLRAGLAPDAKGAHSLDARSAAFGANSFKQVKPRPFLRLLLDNLRDPTLILLMAAAAVSTILGAAVPAQRAEHAWTEGVAIWMAVLVVSLVASGNDWQKDRQFHALNAEADLVEVKAMRDGHECLVANTDVVVGDVLLLDTGDRVVADGIAVEAHGLTINEASLTGESEPIRKEPCGDPFCKSGTEVTEGSGRLLVLAVGERSEWGRTMALVASEPVPTPLQASLGVLAAAIGKVGLVVGALCFVVLLVRWCIQERGFPPEKIVEGPLQFFIFAVTIVVVAVPEGLPLAVTISLAYSMRKMMRDANFVRVLAACETMGGATTICSDKTGTLTENRMTVVAGWFAGRMWDEPPALADLPEALQRTLQVNIALNSKAFLIEHDKDTVDFVGNRTDCALLMLLRSWGVSYAALREARHSDVEELYAFSSERKMASVLMTVADGALLCNKGAAEIVLARCTALLGEGAVEQAISAEARSDLEADITRMAASGLRTLCLAQRRFVGGRADQAAGFFDKPPDEQLTLCCIVGIKDPVRKEVPEAVRVCQRAGIVVRMVTGDNLHTARHIAAECGILTEGGLALEGPDFRSRPQSELLQLLPRLQVLARSSPKDKYELVQLLKLEGQIVAVTGDGTNDAPALKESDVGLAMGIAGTEVAKAAADIVIMDDNFSSIVKSVLWGRLVFSNIRKFLQFQLTINFVALVIAFVAAVTTGETPLNVLELLWINLIMDALAALALATELPPQDLLLEAPHGRTESVINRRMWKHILVQGCYQILVLFLIIYAAPKVYAKYAPPSPCAEYSQVRDLGASGLQLPGDPGSASLCCEVDAAGACTSNLQPGGQYRPGEAPLCALRGGTCAYINPRSSLSGPACRGQADPTNCPRFQALSHAHDLVAKQQDARQKYEVEKLGSLVFNSFVFMQIFNMLNARKIKDEVNIFSGIFSSHMYMSVFGVIVLLQVLIMLTPVRRIFHCEEQNAYEWLFAVLTGAGSLLVALPTKFLTWLMSRCLRSRRSSTGGHGARAAEQNGTGRALVKKLEASDEWGQITAISCHPDPDLQGTRVKYISFNLLDSEATKDMLKSIGPNATHVFHVAFSGGPDDRNHVVYHGGGAGGGGRAPAARVLQPGHQGIHLTTNNIKTPFREDDLRHAGLGRAACRLRCQVDLVNAADTWRSLCQKWGLQDYHPTLANWEFCDGTPMIEDGMFSNVTKLTRAGFHGPGGGHRGHAALELQVGASQAESEVLLAETRAADMLELELAAEFDFGGISTSQAAEAVKRASRGGMLSGALLAAAAGALAGAARLQRQIAAAARQAGPQAPGSVLWPLLSGLKGMVTHPDVVAEIAAAIDEDMRVAESASEDVRRTRGRCRTLEGRLRALLKALPGEVSEQGGRLCVAAAAGEGAPRGILLGASESGGMQFIEPPAAVPLNNELAAARAEAAAAEEAVLWRLTGRVADVDIDLQRALDVVVWLDLAAARSRYGRWVEGALPEFVPFPRTTRARTKRQAEADAAAAAAAVAATLQDPDTALLMRLRRLRHPLLYGDYLEKKEQRRRTPQRSAPDAGPLRRLCNRKDVMARVHGSAPAEAQPEGKASARDEAAALPPVAIDVCVRPDTRCVIITGPNTGGKTATIKAVGLAVLMAKAGLAVPAAPPVRLPPFSAVLADIGDEQSLSASLSTFSGHLRRTQALRWEADGRALVLLDEIGTGTDPAEGAALGAALLRALAADGGRSAAFTLATTHHSSLTAMKYADARFENASVEFDEVALRPTYRLLWGVPGRSNALKVAARLGLDPAVVADARARLGESQARVDDVIVQLEDLRRAANADEAAAARLREQAEQLRTSLAARRRRVAEGEARTLMAESKAVTRAVGQAQQRLRELSVRKRAAETRERAAAEESQRRERAQAQDAATVREQREENWVPKVGSKVFVPRLGGDAKVLAAKDGELSLQMGILKVTARLDEVRRKQ</sequence>
<evidence type="ECO:0000256" key="21">
    <source>
        <dbReference type="ARBA" id="ARBA00048694"/>
    </source>
</evidence>
<dbReference type="InterPro" id="IPR004014">
    <property type="entry name" value="ATPase_P-typ_cation-transptr_N"/>
</dbReference>
<dbReference type="InterPro" id="IPR044492">
    <property type="entry name" value="P_typ_ATPase_HD_dom"/>
</dbReference>
<dbReference type="InterPro" id="IPR023298">
    <property type="entry name" value="ATPase_P-typ_TM_dom_sf"/>
</dbReference>
<comment type="caution">
    <text evidence="26">The sequence shown here is derived from an EMBL/GenBank/DDBJ whole genome shotgun (WGS) entry which is preliminary data.</text>
</comment>
<dbReference type="SFLD" id="SFLDS00003">
    <property type="entry name" value="Haloacid_Dehalogenase"/>
    <property type="match status" value="1"/>
</dbReference>
<dbReference type="InterPro" id="IPR036412">
    <property type="entry name" value="HAD-like_sf"/>
</dbReference>
<keyword evidence="16 22" id="KW-1133">Transmembrane helix</keyword>
<dbReference type="Gene3D" id="3.40.50.1000">
    <property type="entry name" value="HAD superfamily/HAD-like"/>
    <property type="match status" value="1"/>
</dbReference>
<comment type="function">
    <text evidence="22">Catalyzes the hydrolysis of ATP coupled with the transport of calcium.</text>
</comment>
<dbReference type="GO" id="GO:0046872">
    <property type="term" value="F:metal ion binding"/>
    <property type="evidence" value="ECO:0007669"/>
    <property type="project" value="UniProtKB-KW"/>
</dbReference>
<keyword evidence="15" id="KW-1278">Translocase</keyword>
<dbReference type="Gene3D" id="3.40.50.720">
    <property type="entry name" value="NAD(P)-binding Rossmann-like Domain"/>
    <property type="match status" value="1"/>
</dbReference>
<evidence type="ECO:0000256" key="16">
    <source>
        <dbReference type="ARBA" id="ARBA00022989"/>
    </source>
</evidence>
<dbReference type="SUPFAM" id="SSF81660">
    <property type="entry name" value="Metal cation-transporting ATPase, ATP-binding domain N"/>
    <property type="match status" value="1"/>
</dbReference>
<dbReference type="InterPro" id="IPR001757">
    <property type="entry name" value="P_typ_ATPase"/>
</dbReference>
<dbReference type="Gene3D" id="3.40.1110.10">
    <property type="entry name" value="Calcium-transporting ATPase, cytoplasmic domain N"/>
    <property type="match status" value="1"/>
</dbReference>
<name>A0AAW1RVL9_9CHLO</name>
<dbReference type="InterPro" id="IPR000432">
    <property type="entry name" value="DNA_mismatch_repair_MutS_C"/>
</dbReference>
<dbReference type="GO" id="GO:0019843">
    <property type="term" value="F:rRNA binding"/>
    <property type="evidence" value="ECO:0007669"/>
    <property type="project" value="UniProtKB-KW"/>
</dbReference>
<keyword evidence="6 22" id="KW-0812">Transmembrane</keyword>
<dbReference type="InterPro" id="IPR008250">
    <property type="entry name" value="ATPase_P-typ_transduc_dom_A_sf"/>
</dbReference>
<organism evidence="26 27">
    <name type="scientific">Elliptochloris bilobata</name>
    <dbReference type="NCBI Taxonomy" id="381761"/>
    <lineage>
        <taxon>Eukaryota</taxon>
        <taxon>Viridiplantae</taxon>
        <taxon>Chlorophyta</taxon>
        <taxon>core chlorophytes</taxon>
        <taxon>Trebouxiophyceae</taxon>
        <taxon>Trebouxiophyceae incertae sedis</taxon>
        <taxon>Elliptochloris clade</taxon>
        <taxon>Elliptochloris</taxon>
    </lineage>
</organism>
<evidence type="ECO:0000256" key="1">
    <source>
        <dbReference type="ARBA" id="ARBA00004127"/>
    </source>
</evidence>
<dbReference type="PROSITE" id="PS00154">
    <property type="entry name" value="ATPASE_E1_E2"/>
    <property type="match status" value="1"/>
</dbReference>
<dbReference type="Pfam" id="PF00690">
    <property type="entry name" value="Cation_ATPase_N"/>
    <property type="match status" value="1"/>
</dbReference>
<keyword evidence="4 22" id="KW-0813">Transport</keyword>
<dbReference type="SUPFAM" id="SSF55068">
    <property type="entry name" value="Peptide methionine sulfoxide reductase"/>
    <property type="match status" value="1"/>
</dbReference>
<dbReference type="Pfam" id="PF00689">
    <property type="entry name" value="Cation_ATPase_C"/>
    <property type="match status" value="1"/>
</dbReference>
<dbReference type="GO" id="GO:0030983">
    <property type="term" value="F:mismatched DNA binding"/>
    <property type="evidence" value="ECO:0007669"/>
    <property type="project" value="InterPro"/>
</dbReference>
<keyword evidence="8" id="KW-0699">rRNA-binding</keyword>
<dbReference type="CDD" id="cd02081">
    <property type="entry name" value="P-type_ATPase_Ca_PMCA-like"/>
    <property type="match status" value="1"/>
</dbReference>
<evidence type="ECO:0000256" key="3">
    <source>
        <dbReference type="ARBA" id="ARBA00006124"/>
    </source>
</evidence>
<dbReference type="InterPro" id="IPR059000">
    <property type="entry name" value="ATPase_P-type_domA"/>
</dbReference>
<feature type="transmembrane region" description="Helical" evidence="22">
    <location>
        <begin position="1075"/>
        <end position="1092"/>
    </location>
</feature>
<reference evidence="26 27" key="1">
    <citation type="journal article" date="2024" name="Nat. Commun.">
        <title>Phylogenomics reveals the evolutionary origins of lichenization in chlorophyte algae.</title>
        <authorList>
            <person name="Puginier C."/>
            <person name="Libourel C."/>
            <person name="Otte J."/>
            <person name="Skaloud P."/>
            <person name="Haon M."/>
            <person name="Grisel S."/>
            <person name="Petersen M."/>
            <person name="Berrin J.G."/>
            <person name="Delaux P.M."/>
            <person name="Dal Grande F."/>
            <person name="Keller J."/>
        </authorList>
    </citation>
    <scope>NUCLEOTIDE SEQUENCE [LARGE SCALE GENOMIC DNA]</scope>
    <source>
        <strain evidence="26 27">SAG 245.80</strain>
    </source>
</reference>
<dbReference type="GO" id="GO:0005388">
    <property type="term" value="F:P-type calcium transporter activity"/>
    <property type="evidence" value="ECO:0007669"/>
    <property type="project" value="UniProtKB-EC"/>
</dbReference>
<dbReference type="EMBL" id="JALJOU010000020">
    <property type="protein sequence ID" value="KAK9838170.1"/>
    <property type="molecule type" value="Genomic_DNA"/>
</dbReference>
<dbReference type="EC" id="7.2.2.10" evidence="22"/>
<dbReference type="SUPFAM" id="SSF81653">
    <property type="entry name" value="Calcium ATPase, transduction domain A"/>
    <property type="match status" value="1"/>
</dbReference>
<dbReference type="GO" id="GO:0045910">
    <property type="term" value="P:negative regulation of DNA recombination"/>
    <property type="evidence" value="ECO:0007669"/>
    <property type="project" value="InterPro"/>
</dbReference>
<keyword evidence="10" id="KW-0378">Hydrolase</keyword>
<dbReference type="SMART" id="SM00831">
    <property type="entry name" value="Cation_ATPase_N"/>
    <property type="match status" value="1"/>
</dbReference>
<evidence type="ECO:0000256" key="18">
    <source>
        <dbReference type="ARBA" id="ARBA00023065"/>
    </source>
</evidence>
<feature type="domain" description="Cation-transporting P-type ATPase N-terminal" evidence="25">
    <location>
        <begin position="156"/>
        <end position="235"/>
    </location>
</feature>
<dbReference type="Pfam" id="PF08282">
    <property type="entry name" value="Hydrolase_3"/>
    <property type="match status" value="1"/>
</dbReference>
<evidence type="ECO:0000256" key="17">
    <source>
        <dbReference type="ARBA" id="ARBA00023002"/>
    </source>
</evidence>
<dbReference type="FunFam" id="3.40.50.300:FF:000830">
    <property type="entry name" value="Endonuclease MutS2"/>
    <property type="match status" value="1"/>
</dbReference>
<dbReference type="InterPro" id="IPR006408">
    <property type="entry name" value="P-type_ATPase_IIB"/>
</dbReference>
<dbReference type="SFLD" id="SFLDF00027">
    <property type="entry name" value="p-type_atpase"/>
    <property type="match status" value="1"/>
</dbReference>
<feature type="region of interest" description="Disordered" evidence="23">
    <location>
        <begin position="2046"/>
        <end position="2080"/>
    </location>
</feature>
<dbReference type="Pfam" id="PF00488">
    <property type="entry name" value="MutS_V"/>
    <property type="match status" value="1"/>
</dbReference>
<dbReference type="PRINTS" id="PR00119">
    <property type="entry name" value="CATATPASE"/>
</dbReference>
<dbReference type="InterPro" id="IPR002569">
    <property type="entry name" value="Met_Sox_Rdtase_MsrA_dom"/>
</dbReference>
<dbReference type="InterPro" id="IPR036509">
    <property type="entry name" value="Met_Sox_Rdtase_MsrA_sf"/>
</dbReference>
<keyword evidence="12 22" id="KW-0067">ATP-binding</keyword>
<dbReference type="NCBIfam" id="TIGR00401">
    <property type="entry name" value="msrA"/>
    <property type="match status" value="1"/>
</dbReference>
<dbReference type="InterPro" id="IPR018303">
    <property type="entry name" value="ATPase_P-typ_P_site"/>
</dbReference>
<evidence type="ECO:0000259" key="24">
    <source>
        <dbReference type="SMART" id="SM00534"/>
    </source>
</evidence>
<dbReference type="InterPro" id="IPR027417">
    <property type="entry name" value="P-loop_NTPase"/>
</dbReference>
<feature type="transmembrane region" description="Helical" evidence="22">
    <location>
        <begin position="929"/>
        <end position="951"/>
    </location>
</feature>
<dbReference type="NCBIfam" id="TIGR01069">
    <property type="entry name" value="mutS2"/>
    <property type="match status" value="1"/>
</dbReference>
<feature type="transmembrane region" description="Helical" evidence="22">
    <location>
        <begin position="442"/>
        <end position="467"/>
    </location>
</feature>
<gene>
    <name evidence="26" type="ORF">WJX81_006153</name>
</gene>
<feature type="transmembrane region" description="Helical" evidence="22">
    <location>
        <begin position="1146"/>
        <end position="1169"/>
    </location>
</feature>
<dbReference type="SFLD" id="SFLDG00002">
    <property type="entry name" value="C1.7:_P-type_atpase_like"/>
    <property type="match status" value="1"/>
</dbReference>
<evidence type="ECO:0000256" key="7">
    <source>
        <dbReference type="ARBA" id="ARBA00022723"/>
    </source>
</evidence>
<feature type="region of interest" description="Disordered" evidence="23">
    <location>
        <begin position="1741"/>
        <end position="1760"/>
    </location>
</feature>
<dbReference type="Pfam" id="PF13246">
    <property type="entry name" value="Cation_ATPase"/>
    <property type="match status" value="1"/>
</dbReference>
<keyword evidence="17" id="KW-0560">Oxidoreductase</keyword>
<evidence type="ECO:0000256" key="2">
    <source>
        <dbReference type="ARBA" id="ARBA00005591"/>
    </source>
</evidence>
<dbReference type="GO" id="GO:0004519">
    <property type="term" value="F:endonuclease activity"/>
    <property type="evidence" value="ECO:0007669"/>
    <property type="project" value="InterPro"/>
</dbReference>
<comment type="subcellular location">
    <subcellularLocation>
        <location evidence="1">Endomembrane system</location>
        <topology evidence="1">Multi-pass membrane protein</topology>
    </subcellularLocation>
    <subcellularLocation>
        <location evidence="22">Membrane</location>
        <topology evidence="22">Multi-pass membrane protein</topology>
    </subcellularLocation>
</comment>